<dbReference type="AlphaFoldDB" id="X1CG23"/>
<evidence type="ECO:0000313" key="1">
    <source>
        <dbReference type="EMBL" id="GAG83186.1"/>
    </source>
</evidence>
<comment type="caution">
    <text evidence="1">The sequence shown here is derived from an EMBL/GenBank/DDBJ whole genome shotgun (WGS) entry which is preliminary data.</text>
</comment>
<sequence length="29" mass="3324">AVVPEVMGRPFVVGLNRWVVEHGDNQRVY</sequence>
<reference evidence="1" key="1">
    <citation type="journal article" date="2014" name="Front. Microbiol.">
        <title>High frequency of phylogenetically diverse reductive dehalogenase-homologous genes in deep subseafloor sedimentary metagenomes.</title>
        <authorList>
            <person name="Kawai M."/>
            <person name="Futagami T."/>
            <person name="Toyoda A."/>
            <person name="Takaki Y."/>
            <person name="Nishi S."/>
            <person name="Hori S."/>
            <person name="Arai W."/>
            <person name="Tsubouchi T."/>
            <person name="Morono Y."/>
            <person name="Uchiyama I."/>
            <person name="Ito T."/>
            <person name="Fujiyama A."/>
            <person name="Inagaki F."/>
            <person name="Takami H."/>
        </authorList>
    </citation>
    <scope>NUCLEOTIDE SEQUENCE</scope>
    <source>
        <strain evidence="1">Expedition CK06-06</strain>
    </source>
</reference>
<organism evidence="1">
    <name type="scientific">marine sediment metagenome</name>
    <dbReference type="NCBI Taxonomy" id="412755"/>
    <lineage>
        <taxon>unclassified sequences</taxon>
        <taxon>metagenomes</taxon>
        <taxon>ecological metagenomes</taxon>
    </lineage>
</organism>
<proteinExistence type="predicted"/>
<accession>X1CG23</accession>
<protein>
    <submittedName>
        <fullName evidence="1">Uncharacterized protein</fullName>
    </submittedName>
</protein>
<dbReference type="EMBL" id="BART01015338">
    <property type="protein sequence ID" value="GAG83186.1"/>
    <property type="molecule type" value="Genomic_DNA"/>
</dbReference>
<name>X1CG23_9ZZZZ</name>
<gene>
    <name evidence="1" type="ORF">S01H4_29811</name>
</gene>
<feature type="non-terminal residue" evidence="1">
    <location>
        <position position="1"/>
    </location>
</feature>